<comment type="similarity">
    <text evidence="1">Belongs to the peptidase S33 family.</text>
</comment>
<dbReference type="GO" id="GO:0008233">
    <property type="term" value="F:peptidase activity"/>
    <property type="evidence" value="ECO:0007669"/>
    <property type="project" value="InterPro"/>
</dbReference>
<dbReference type="InterPro" id="IPR029058">
    <property type="entry name" value="AB_hydrolase_fold"/>
</dbReference>
<dbReference type="PRINTS" id="PR00793">
    <property type="entry name" value="PROAMNOPTASE"/>
</dbReference>
<protein>
    <recommendedName>
        <fullName evidence="3">AB hydrolase-1 domain-containing protein</fullName>
    </recommendedName>
</protein>
<proteinExistence type="inferred from homology"/>
<name>A0AAE0FUL2_9CHLO</name>
<feature type="domain" description="AB hydrolase-1" evidence="3">
    <location>
        <begin position="148"/>
        <end position="303"/>
    </location>
</feature>
<organism evidence="4 5">
    <name type="scientific">Cymbomonas tetramitiformis</name>
    <dbReference type="NCBI Taxonomy" id="36881"/>
    <lineage>
        <taxon>Eukaryota</taxon>
        <taxon>Viridiplantae</taxon>
        <taxon>Chlorophyta</taxon>
        <taxon>Pyramimonadophyceae</taxon>
        <taxon>Pyramimonadales</taxon>
        <taxon>Pyramimonadaceae</taxon>
        <taxon>Cymbomonas</taxon>
    </lineage>
</organism>
<dbReference type="PANTHER" id="PTHR43248">
    <property type="entry name" value="2-SUCCINYL-6-HYDROXY-2,4-CYCLOHEXADIENE-1-CARBOXYLATE SYNTHASE"/>
    <property type="match status" value="1"/>
</dbReference>
<dbReference type="SUPFAM" id="SSF53474">
    <property type="entry name" value="alpha/beta-Hydrolases"/>
    <property type="match status" value="1"/>
</dbReference>
<evidence type="ECO:0000256" key="1">
    <source>
        <dbReference type="ARBA" id="ARBA00010088"/>
    </source>
</evidence>
<evidence type="ECO:0000313" key="4">
    <source>
        <dbReference type="EMBL" id="KAK3266294.1"/>
    </source>
</evidence>
<evidence type="ECO:0000313" key="5">
    <source>
        <dbReference type="Proteomes" id="UP001190700"/>
    </source>
</evidence>
<dbReference type="InterPro" id="IPR051601">
    <property type="entry name" value="Serine_prot/Carboxylest_S33"/>
</dbReference>
<comment type="caution">
    <text evidence="4">The sequence shown here is derived from an EMBL/GenBank/DDBJ whole genome shotgun (WGS) entry which is preliminary data.</text>
</comment>
<dbReference type="GO" id="GO:0006508">
    <property type="term" value="P:proteolysis"/>
    <property type="evidence" value="ECO:0007669"/>
    <property type="project" value="InterPro"/>
</dbReference>
<reference evidence="4 5" key="1">
    <citation type="journal article" date="2015" name="Genome Biol. Evol.">
        <title>Comparative Genomics of a Bacterivorous Green Alga Reveals Evolutionary Causalities and Consequences of Phago-Mixotrophic Mode of Nutrition.</title>
        <authorList>
            <person name="Burns J.A."/>
            <person name="Paasch A."/>
            <person name="Narechania A."/>
            <person name="Kim E."/>
        </authorList>
    </citation>
    <scope>NUCLEOTIDE SEQUENCE [LARGE SCALE GENOMIC DNA]</scope>
    <source>
        <strain evidence="4 5">PLY_AMNH</strain>
    </source>
</reference>
<dbReference type="Proteomes" id="UP001190700">
    <property type="component" value="Unassembled WGS sequence"/>
</dbReference>
<dbReference type="InterPro" id="IPR000073">
    <property type="entry name" value="AB_hydrolase_1"/>
</dbReference>
<dbReference type="Pfam" id="PF00561">
    <property type="entry name" value="Abhydrolase_1"/>
    <property type="match status" value="1"/>
</dbReference>
<accession>A0AAE0FUL2</accession>
<sequence>MHLSIASPAFGLSSTVNSSTRTAVRATRGSFAQPFFRASAEKGVHCRLSMSTFLKSIGIKRAELPLSPAEALSKRPRSTISASAGAGDAGEIPFSKVGSTTRVQGLVLTSHVFQVPLDHSGEESGTVDVFVREVAAASKANDTSLPYLIYLQGGPGFESPRPMDAGGWIGAAVERFRVLLLDQRGTGSSTPVTARSLTQKGDARTQAEYLKFFRADSIVQDAEMIRRALLPDGAKWTTLGQSFGGFCTLSYLSMFPEALERSLITGGLAPTSEGCSADEVYTALFKRVRAQNAKYYQRFPQDVRAVQVIVQHLQSQAGGGVALPDGGILTAQGLQLLGINFGQAGGMERVHYLMESAWDGTGELSLAFLKGYTGMLAYDTNPIYALLHESIYCNGQAEHADPSKRASNWAAERVRRNQGSHFDASRAVEDDRPVPFTGEMVFPFMFDEMAALRPLKEVAHLLAAKEDWPALYRSEALTKNTVPVAAAAYYEDMYVEMALSQATADQVQGTRMWVTSEYMHSGVREDGPKIFNRLVALADDEIPIR</sequence>
<keyword evidence="2" id="KW-0378">Hydrolase</keyword>
<gene>
    <name evidence="4" type="ORF">CYMTET_25073</name>
</gene>
<dbReference type="AlphaFoldDB" id="A0AAE0FUL2"/>
<dbReference type="Gene3D" id="3.40.50.1820">
    <property type="entry name" value="alpha/beta hydrolase"/>
    <property type="match status" value="1"/>
</dbReference>
<dbReference type="EMBL" id="LGRX02013255">
    <property type="protein sequence ID" value="KAK3266294.1"/>
    <property type="molecule type" value="Genomic_DNA"/>
</dbReference>
<evidence type="ECO:0000259" key="3">
    <source>
        <dbReference type="Pfam" id="PF00561"/>
    </source>
</evidence>
<keyword evidence="5" id="KW-1185">Reference proteome</keyword>
<evidence type="ECO:0000256" key="2">
    <source>
        <dbReference type="ARBA" id="ARBA00022801"/>
    </source>
</evidence>
<dbReference type="PANTHER" id="PTHR43248:SF2">
    <property type="entry name" value="PROLYL AMINOPEPTIDASE"/>
    <property type="match status" value="1"/>
</dbReference>
<dbReference type="InterPro" id="IPR002410">
    <property type="entry name" value="Peptidase_S33"/>
</dbReference>